<dbReference type="Proteomes" id="UP000243589">
    <property type="component" value="Unassembled WGS sequence"/>
</dbReference>
<evidence type="ECO:0000313" key="1">
    <source>
        <dbReference type="EMBL" id="KXZ57956.1"/>
    </source>
</evidence>
<comment type="caution">
    <text evidence="1">The sequence shown here is derived from an EMBL/GenBank/DDBJ whole genome shotgun (WGS) entry which is preliminary data.</text>
</comment>
<sequence>MENTSGMKKITIRTPEDIIETAVDMLGYRPEDSLVLLGIMDPNTEGPGLGVLRIDYSTAAALGFADGSAGDVVDLVHGLGSVKTVLPVVFCDDLYDILGLGGPIEAQSWKVHRDGIYAVCDLLVDSGYDVGRPVWSAGELCGDFAAPRDVRQCNTENSRPAGIAEAAALPTPELEIVRAKEFFGTPTVPFPKLADALAKVESLHAEGVAPEECARTFSPQALNAAEAMLTNPRRRDLVMLLMVFQNPGLRPAELPAECDEHTEGWLLEEFVHPEYMSECVGYSAALPDMRRLQLGCEVMKMIAAYASSEALPDALAVLAWLEWVRGRLSFSDYYAAAALHLDSEHSLARLQAAAAEQAVLPGWLRHERFDEVDWV</sequence>
<keyword evidence="2" id="KW-1185">Reference proteome</keyword>
<evidence type="ECO:0000313" key="2">
    <source>
        <dbReference type="Proteomes" id="UP000243589"/>
    </source>
</evidence>
<protein>
    <recommendedName>
        <fullName evidence="3">DUF4192 domain-containing protein</fullName>
    </recommendedName>
</protein>
<dbReference type="EMBL" id="LQQC01000010">
    <property type="protein sequence ID" value="KXZ57956.1"/>
    <property type="molecule type" value="Genomic_DNA"/>
</dbReference>
<evidence type="ECO:0008006" key="3">
    <source>
        <dbReference type="Google" id="ProtNLM"/>
    </source>
</evidence>
<dbReference type="PATRIC" id="fig|479117.4.peg.987"/>
<proteinExistence type="predicted"/>
<name>A0A150H773_9MICO</name>
<gene>
    <name evidence="1" type="ORF">Bravens_00988</name>
</gene>
<organism evidence="1 2">
    <name type="scientific">Brevibacterium ravenspurgense</name>
    <dbReference type="NCBI Taxonomy" id="479117"/>
    <lineage>
        <taxon>Bacteria</taxon>
        <taxon>Bacillati</taxon>
        <taxon>Actinomycetota</taxon>
        <taxon>Actinomycetes</taxon>
        <taxon>Micrococcales</taxon>
        <taxon>Brevibacteriaceae</taxon>
        <taxon>Brevibacterium</taxon>
    </lineage>
</organism>
<reference evidence="1 2" key="1">
    <citation type="submission" date="2016-01" db="EMBL/GenBank/DDBJ databases">
        <title>Use of Whole Genome Sequencing to ascertain that Brevibacterium massiliense (Roux, Raoult 2009) is a later heterotypic synonym of Brevibacterium ravenspurgense (Mages 2008).</title>
        <authorList>
            <person name="Bernier A.-M."/>
            <person name="Burdz T."/>
            <person name="Huynh C."/>
            <person name="Pachecho A.L."/>
            <person name="Wiebe D."/>
            <person name="Bonner C."/>
            <person name="Bernard K."/>
        </authorList>
    </citation>
    <scope>NUCLEOTIDE SEQUENCE [LARGE SCALE GENOMIC DNA]</scope>
    <source>
        <strain evidence="1 2">CCUG56047</strain>
    </source>
</reference>
<dbReference type="AlphaFoldDB" id="A0A150H773"/>
<accession>A0A150H773</accession>